<organism evidence="2 3">
    <name type="scientific">Halocaridina rubra</name>
    <name type="common">Hawaiian red shrimp</name>
    <dbReference type="NCBI Taxonomy" id="373956"/>
    <lineage>
        <taxon>Eukaryota</taxon>
        <taxon>Metazoa</taxon>
        <taxon>Ecdysozoa</taxon>
        <taxon>Arthropoda</taxon>
        <taxon>Crustacea</taxon>
        <taxon>Multicrustacea</taxon>
        <taxon>Malacostraca</taxon>
        <taxon>Eumalacostraca</taxon>
        <taxon>Eucarida</taxon>
        <taxon>Decapoda</taxon>
        <taxon>Pleocyemata</taxon>
        <taxon>Caridea</taxon>
        <taxon>Atyoidea</taxon>
        <taxon>Atyidae</taxon>
        <taxon>Halocaridina</taxon>
    </lineage>
</organism>
<feature type="region of interest" description="Disordered" evidence="1">
    <location>
        <begin position="1049"/>
        <end position="1177"/>
    </location>
</feature>
<feature type="non-terminal residue" evidence="2">
    <location>
        <position position="1177"/>
    </location>
</feature>
<feature type="region of interest" description="Disordered" evidence="1">
    <location>
        <begin position="639"/>
        <end position="774"/>
    </location>
</feature>
<comment type="caution">
    <text evidence="2">The sequence shown here is derived from an EMBL/GenBank/DDBJ whole genome shotgun (WGS) entry which is preliminary data.</text>
</comment>
<feature type="compositionally biased region" description="Low complexity" evidence="1">
    <location>
        <begin position="297"/>
        <end position="310"/>
    </location>
</feature>
<feature type="region of interest" description="Disordered" evidence="1">
    <location>
        <begin position="198"/>
        <end position="219"/>
    </location>
</feature>
<feature type="compositionally biased region" description="Basic and acidic residues" evidence="1">
    <location>
        <begin position="691"/>
        <end position="700"/>
    </location>
</feature>
<dbReference type="AlphaFoldDB" id="A0AAN8X1D4"/>
<feature type="compositionally biased region" description="Polar residues" evidence="1">
    <location>
        <begin position="1146"/>
        <end position="1155"/>
    </location>
</feature>
<feature type="region of interest" description="Disordered" evidence="1">
    <location>
        <begin position="390"/>
        <end position="552"/>
    </location>
</feature>
<feature type="compositionally biased region" description="Basic and acidic residues" evidence="1">
    <location>
        <begin position="1070"/>
        <end position="1092"/>
    </location>
</feature>
<feature type="compositionally biased region" description="Basic and acidic residues" evidence="1">
    <location>
        <begin position="483"/>
        <end position="502"/>
    </location>
</feature>
<feature type="compositionally biased region" description="Basic and acidic residues" evidence="1">
    <location>
        <begin position="760"/>
        <end position="773"/>
    </location>
</feature>
<feature type="compositionally biased region" description="Basic and acidic residues" evidence="1">
    <location>
        <begin position="897"/>
        <end position="922"/>
    </location>
</feature>
<feature type="compositionally biased region" description="Basic and acidic residues" evidence="1">
    <location>
        <begin position="266"/>
        <end position="278"/>
    </location>
</feature>
<feature type="region of interest" description="Disordered" evidence="1">
    <location>
        <begin position="64"/>
        <end position="98"/>
    </location>
</feature>
<feature type="region of interest" description="Disordered" evidence="1">
    <location>
        <begin position="1"/>
        <end position="25"/>
    </location>
</feature>
<feature type="region of interest" description="Disordered" evidence="1">
    <location>
        <begin position="568"/>
        <end position="588"/>
    </location>
</feature>
<keyword evidence="3" id="KW-1185">Reference proteome</keyword>
<evidence type="ECO:0000313" key="2">
    <source>
        <dbReference type="EMBL" id="KAK7072523.1"/>
    </source>
</evidence>
<feature type="compositionally biased region" description="Basic and acidic residues" evidence="1">
    <location>
        <begin position="450"/>
        <end position="476"/>
    </location>
</feature>
<reference evidence="2 3" key="1">
    <citation type="submission" date="2023-11" db="EMBL/GenBank/DDBJ databases">
        <title>Halocaridina rubra genome assembly.</title>
        <authorList>
            <person name="Smith C."/>
        </authorList>
    </citation>
    <scope>NUCLEOTIDE SEQUENCE [LARGE SCALE GENOMIC DNA]</scope>
    <source>
        <strain evidence="2">EP-1</strain>
        <tissue evidence="2">Whole</tissue>
    </source>
</reference>
<feature type="compositionally biased region" description="Basic and acidic residues" evidence="1">
    <location>
        <begin position="518"/>
        <end position="550"/>
    </location>
</feature>
<feature type="region of interest" description="Disordered" evidence="1">
    <location>
        <begin position="888"/>
        <end position="927"/>
    </location>
</feature>
<gene>
    <name evidence="2" type="ORF">SK128_014973</name>
</gene>
<name>A0AAN8X1D4_HALRR</name>
<sequence length="1177" mass="130278">MPLSPYISQSSYASRPYNRGNTNYNQTSTTIPSYGASKNYGVDVNTSSITIGYRAGVYSKSKLPIPENSPVSTRKVPFTSNATSKPPPFHSVGRYKSSDNIPESQTLLELKLRKSNSNSALLSGNTANVLKNFTNKLEDKSPTSYMLPRAKFSDKPVESKYGGKSGGPSVFASQYIAKINKGREFRPREIDTRDINITDKPKVTPGFRSNAEDSNVGNITRNSRHVVRFTIKREEPDDPFVVKDKTIKTIAQRLIEKYTEKEKKPDPFEYVPRKRLYEENSSSSNQRKDEKSDGVGTASPSSIVTSSIASETKANNTSKDSTISTTSRKKSLVDLRAALSQQNSIEEEGDGVVRLLRATSTAAKKKELENPEEVKDAIIAAVLHPDVDIESDEEMKELVHGSRDACSDTPDKKGEGEATDSHSEEGKSIVVQLKRYVKKQFSTKSKSKKRNSESKRRSVSQKSEKRNTKLENRTNESSEEEEERHIPSICKGKEEKCGRDESSLLTSDLIFGTSTKKRSMDKQQTYKDTKISETCDRQGKSSKGKGDLSKDGSLLSAALVLNHLTSDEEIETYPPTPTVTHQEHAVESTNICEKDSKLAITTEPQKCENKQQHKNLEIEGIKIRKSREESEKVIVSSIGKIKKKSNKKEAAATASEDSTKVIPKIKVSPVGSSSDCSVKGLPSPAEEENVNDFKETEEKPNAFFSEVKKKTRDTSSSCRGKSSTSRNNTPESSDQVQSGEIGAEKSSLKEEIRSVLSEKSSGDGKMEKTKIDEENYESDITPEIKTFEKREEAVLIRDNNYAKEYTNASEKSTTDCETTKCYKERVARISKKSFKSKNIDILNEIKLPESIDKMSKLSKSKFQDEGSKQRDNVTEKLAQDIFEKSSKHETQTYIANENKEIKEISSDEPSVEKKEGKDKNESDYDGIEATKVVKKAIKRPRQVGPPPPQENTIGTAELLNARKILKRPVKKIGIFPAPVDEKQTQPLTPEDPQVKVWKRAIPQLVPPKEGDQFLQARNVLKKPGKPKIDDKLDKIPAKLADGVKVRKFKKPGAMAAKLDQNESTDDENDEAVKKGDRPKRPVKLRGEGDKKQAPTPPPAATPTATTSSRHLESPPDSSQPQGSGKLSSISKKTSSGSSGKDPKLSACQSADSGYGSSPSTPQPTQNQQDAKEEEVCT</sequence>
<evidence type="ECO:0000256" key="1">
    <source>
        <dbReference type="SAM" id="MobiDB-lite"/>
    </source>
</evidence>
<protein>
    <submittedName>
        <fullName evidence="2">Uncharacterized protein</fullName>
    </submittedName>
</protein>
<dbReference type="EMBL" id="JAXCGZ010013447">
    <property type="protein sequence ID" value="KAK7072523.1"/>
    <property type="molecule type" value="Genomic_DNA"/>
</dbReference>
<dbReference type="Proteomes" id="UP001381693">
    <property type="component" value="Unassembled WGS sequence"/>
</dbReference>
<feature type="region of interest" description="Disordered" evidence="1">
    <location>
        <begin position="266"/>
        <end position="329"/>
    </location>
</feature>
<feature type="compositionally biased region" description="Low complexity" evidence="1">
    <location>
        <begin position="714"/>
        <end position="726"/>
    </location>
</feature>
<proteinExistence type="predicted"/>
<feature type="compositionally biased region" description="Polar residues" evidence="1">
    <location>
        <begin position="727"/>
        <end position="738"/>
    </location>
</feature>
<feature type="compositionally biased region" description="Polar residues" evidence="1">
    <location>
        <begin position="312"/>
        <end position="326"/>
    </location>
</feature>
<feature type="compositionally biased region" description="Low complexity" evidence="1">
    <location>
        <begin position="1156"/>
        <end position="1168"/>
    </location>
</feature>
<accession>A0AAN8X1D4</accession>
<feature type="compositionally biased region" description="Basic and acidic residues" evidence="1">
    <location>
        <begin position="396"/>
        <end position="427"/>
    </location>
</feature>
<feature type="compositionally biased region" description="Basic and acidic residues" evidence="1">
    <location>
        <begin position="742"/>
        <end position="753"/>
    </location>
</feature>
<evidence type="ECO:0000313" key="3">
    <source>
        <dbReference type="Proteomes" id="UP001381693"/>
    </source>
</evidence>
<feature type="compositionally biased region" description="Low complexity" evidence="1">
    <location>
        <begin position="1114"/>
        <end position="1139"/>
    </location>
</feature>